<accession>A0A915LM21</accession>
<sequence>MYRKMMQQTSPLPSIYCTKEEWCNLNCGKFHARRLSFIRDNLKRHALTPINVKMATTTANENINKNNRESIPNGSLMPTIQPPTITSPAVSQTSQASGLSSSVTLDDIIASARRKISDEYREIRLPSPEFVEDDNTLWDKKAAKKQLLFQGSSLDIPTMENSGMEILNRNHYDDQDSEAELMMIQQKPPNFIVDEEAEDFEDIIDASKPPEDAFSNPILLRDSDPLTTHKKRRHYRMPQRQQSLSRIQLGGGGQLSQSSTPSGHRTEFEDTADNSSIDLSLTEISNAINQGKNSSTDSRSPSNIFKFIEEQKQKAYENANNASNTTVNEVTEL</sequence>
<dbReference type="AlphaFoldDB" id="A0A915LM21"/>
<proteinExistence type="predicted"/>
<evidence type="ECO:0000256" key="1">
    <source>
        <dbReference type="SAM" id="MobiDB-lite"/>
    </source>
</evidence>
<organism evidence="2 3">
    <name type="scientific">Meloidogyne javanica</name>
    <name type="common">Root-knot nematode worm</name>
    <dbReference type="NCBI Taxonomy" id="6303"/>
    <lineage>
        <taxon>Eukaryota</taxon>
        <taxon>Metazoa</taxon>
        <taxon>Ecdysozoa</taxon>
        <taxon>Nematoda</taxon>
        <taxon>Chromadorea</taxon>
        <taxon>Rhabditida</taxon>
        <taxon>Tylenchina</taxon>
        <taxon>Tylenchomorpha</taxon>
        <taxon>Tylenchoidea</taxon>
        <taxon>Meloidogynidae</taxon>
        <taxon>Meloidogyninae</taxon>
        <taxon>Meloidogyne</taxon>
        <taxon>Meloidogyne incognita group</taxon>
    </lineage>
</organism>
<dbReference type="Proteomes" id="UP000887561">
    <property type="component" value="Unplaced"/>
</dbReference>
<feature type="compositionally biased region" description="Basic residues" evidence="1">
    <location>
        <begin position="228"/>
        <end position="237"/>
    </location>
</feature>
<feature type="region of interest" description="Disordered" evidence="1">
    <location>
        <begin position="207"/>
        <end position="274"/>
    </location>
</feature>
<evidence type="ECO:0000313" key="3">
    <source>
        <dbReference type="WBParaSite" id="scaffold1391_cov213.g3039"/>
    </source>
</evidence>
<protein>
    <submittedName>
        <fullName evidence="3">Uncharacterized protein</fullName>
    </submittedName>
</protein>
<dbReference type="WBParaSite" id="scaffold1391_cov213.g3039">
    <property type="protein sequence ID" value="scaffold1391_cov213.g3039"/>
    <property type="gene ID" value="scaffold1391_cov213.g3039"/>
</dbReference>
<evidence type="ECO:0000313" key="2">
    <source>
        <dbReference type="Proteomes" id="UP000887561"/>
    </source>
</evidence>
<reference evidence="3" key="1">
    <citation type="submission" date="2022-11" db="UniProtKB">
        <authorList>
            <consortium name="WormBaseParasite"/>
        </authorList>
    </citation>
    <scope>IDENTIFICATION</scope>
</reference>
<name>A0A915LM21_MELJA</name>
<keyword evidence="2" id="KW-1185">Reference proteome</keyword>